<dbReference type="AlphaFoldDB" id="A0A0L0CJ47"/>
<dbReference type="Proteomes" id="UP000037069">
    <property type="component" value="Unassembled WGS sequence"/>
</dbReference>
<proteinExistence type="predicted"/>
<evidence type="ECO:0000313" key="2">
    <source>
        <dbReference type="Proteomes" id="UP000037069"/>
    </source>
</evidence>
<dbReference type="EMBL" id="JRES01000328">
    <property type="protein sequence ID" value="KNC32247.1"/>
    <property type="molecule type" value="Genomic_DNA"/>
</dbReference>
<evidence type="ECO:0000313" key="1">
    <source>
        <dbReference type="EMBL" id="KNC32247.1"/>
    </source>
</evidence>
<comment type="caution">
    <text evidence="1">The sequence shown here is derived from an EMBL/GenBank/DDBJ whole genome shotgun (WGS) entry which is preliminary data.</text>
</comment>
<organism evidence="1 2">
    <name type="scientific">Lucilia cuprina</name>
    <name type="common">Green bottle fly</name>
    <name type="synonym">Australian sheep blowfly</name>
    <dbReference type="NCBI Taxonomy" id="7375"/>
    <lineage>
        <taxon>Eukaryota</taxon>
        <taxon>Metazoa</taxon>
        <taxon>Ecdysozoa</taxon>
        <taxon>Arthropoda</taxon>
        <taxon>Hexapoda</taxon>
        <taxon>Insecta</taxon>
        <taxon>Pterygota</taxon>
        <taxon>Neoptera</taxon>
        <taxon>Endopterygota</taxon>
        <taxon>Diptera</taxon>
        <taxon>Brachycera</taxon>
        <taxon>Muscomorpha</taxon>
        <taxon>Oestroidea</taxon>
        <taxon>Calliphoridae</taxon>
        <taxon>Luciliinae</taxon>
        <taxon>Lucilia</taxon>
    </lineage>
</organism>
<protein>
    <submittedName>
        <fullName evidence="1">Uncharacterized protein</fullName>
    </submittedName>
</protein>
<name>A0A0L0CJ47_LUCCU</name>
<keyword evidence="2" id="KW-1185">Reference proteome</keyword>
<accession>A0A0L0CJ47</accession>
<sequence length="236" mass="27141">MTCIRLTPLNHTSHLSTNLALGKRVAKVPHILPVSQALDECGGTNTFITFSLKDILLLSRKQHRSNPELKIVYQSFNLGLNHSHYVHHKRCPVGFRFLWYQIMNHTSHLSTNLALGKRVAKVPHIHPVSQALDECGDTNSFLTLSLKVILLLSRKQHRSNPELKIVYQSFKLGLNHSHYVHHEWCPVGFRFLWYQIMLISGRVRPYMKSFQAKDTFFNLEVLPGFQLHQDEGLSSS</sequence>
<gene>
    <name evidence="1" type="ORF">FF38_06615</name>
</gene>
<reference evidence="1 2" key="1">
    <citation type="journal article" date="2015" name="Nat. Commun.">
        <title>Lucilia cuprina genome unlocks parasitic fly biology to underpin future interventions.</title>
        <authorList>
            <person name="Anstead C.A."/>
            <person name="Korhonen P.K."/>
            <person name="Young N.D."/>
            <person name="Hall R.S."/>
            <person name="Jex A.R."/>
            <person name="Murali S.C."/>
            <person name="Hughes D.S."/>
            <person name="Lee S.F."/>
            <person name="Perry T."/>
            <person name="Stroehlein A.J."/>
            <person name="Ansell B.R."/>
            <person name="Breugelmans B."/>
            <person name="Hofmann A."/>
            <person name="Qu J."/>
            <person name="Dugan S."/>
            <person name="Lee S.L."/>
            <person name="Chao H."/>
            <person name="Dinh H."/>
            <person name="Han Y."/>
            <person name="Doddapaneni H.V."/>
            <person name="Worley K.C."/>
            <person name="Muzny D.M."/>
            <person name="Ioannidis P."/>
            <person name="Waterhouse R.M."/>
            <person name="Zdobnov E.M."/>
            <person name="James P.J."/>
            <person name="Bagnall N.H."/>
            <person name="Kotze A.C."/>
            <person name="Gibbs R.A."/>
            <person name="Richards S."/>
            <person name="Batterham P."/>
            <person name="Gasser R.B."/>
        </authorList>
    </citation>
    <scope>NUCLEOTIDE SEQUENCE [LARGE SCALE GENOMIC DNA]</scope>
    <source>
        <strain evidence="1 2">LS</strain>
        <tissue evidence="1">Full body</tissue>
    </source>
</reference>